<dbReference type="Pfam" id="PF14934">
    <property type="entry name" value="TMEM254"/>
    <property type="match status" value="1"/>
</dbReference>
<evidence type="ECO:0000259" key="2">
    <source>
        <dbReference type="Pfam" id="PF10615"/>
    </source>
</evidence>
<protein>
    <recommendedName>
        <fullName evidence="2">DUF2470 domain-containing protein</fullName>
    </recommendedName>
</protein>
<dbReference type="Pfam" id="PF10615">
    <property type="entry name" value="DUF2470"/>
    <property type="match status" value="1"/>
</dbReference>
<dbReference type="PANTHER" id="PTHR37783:SF1">
    <property type="entry name" value="MEMBRANE PROTEIN, PUTATIVE (AFU_ORTHOLOGUE AFUA_1G04315)-RELATED"/>
    <property type="match status" value="1"/>
</dbReference>
<dbReference type="Gene3D" id="3.20.180.10">
    <property type="entry name" value="PNP-oxidase-like"/>
    <property type="match status" value="1"/>
</dbReference>
<evidence type="ECO:0000313" key="3">
    <source>
        <dbReference type="EMBL" id="KAJ3838221.1"/>
    </source>
</evidence>
<evidence type="ECO:0000313" key="4">
    <source>
        <dbReference type="Proteomes" id="UP001163846"/>
    </source>
</evidence>
<sequence length="243" mass="26948">MSTIPDPVAEKSGFLRMYMSSHPDTLVAYAKWYGKVTEPLLSAEMVGIDTKGMTLACKLKNGSSKDVRVEIEPPLSGYDDVKPRLLEMKAIAQEGLGMIKTPKISTFHFPRSALSVIFVVYPILVYLAYAPTFSPTFSPTSGSASTSVITQAVDMITVPARLLTHTPFLGPWLPSIFYWLFWSVNVGHVFEAMYTASLCRRHGTGLGVGAAYVFATLVCGYHIWRDLRKRIQDARIQSVMKVE</sequence>
<dbReference type="Proteomes" id="UP001163846">
    <property type="component" value="Unassembled WGS sequence"/>
</dbReference>
<keyword evidence="1" id="KW-1133">Transmembrane helix</keyword>
<dbReference type="PANTHER" id="PTHR37783">
    <property type="entry name" value="MEMBRANE PROTEIN, PUTATIVE (AFU_ORTHOLOGUE AFUA_1G04315)-RELATED"/>
    <property type="match status" value="1"/>
</dbReference>
<keyword evidence="1" id="KW-0472">Membrane</keyword>
<organism evidence="3 4">
    <name type="scientific">Lentinula raphanica</name>
    <dbReference type="NCBI Taxonomy" id="153919"/>
    <lineage>
        <taxon>Eukaryota</taxon>
        <taxon>Fungi</taxon>
        <taxon>Dikarya</taxon>
        <taxon>Basidiomycota</taxon>
        <taxon>Agaricomycotina</taxon>
        <taxon>Agaricomycetes</taxon>
        <taxon>Agaricomycetidae</taxon>
        <taxon>Agaricales</taxon>
        <taxon>Marasmiineae</taxon>
        <taxon>Omphalotaceae</taxon>
        <taxon>Lentinula</taxon>
    </lineage>
</organism>
<feature type="transmembrane region" description="Helical" evidence="1">
    <location>
        <begin position="176"/>
        <end position="194"/>
    </location>
</feature>
<dbReference type="InterPro" id="IPR028110">
    <property type="entry name" value="TMEM254"/>
</dbReference>
<feature type="transmembrane region" description="Helical" evidence="1">
    <location>
        <begin position="109"/>
        <end position="129"/>
    </location>
</feature>
<comment type="caution">
    <text evidence="3">The sequence shown here is derived from an EMBL/GenBank/DDBJ whole genome shotgun (WGS) entry which is preliminary data.</text>
</comment>
<accession>A0AA38P8Y1</accession>
<gene>
    <name evidence="3" type="ORF">F5878DRAFT_620119</name>
</gene>
<dbReference type="InterPro" id="IPR019595">
    <property type="entry name" value="DUF2470"/>
</dbReference>
<dbReference type="AlphaFoldDB" id="A0AA38P8Y1"/>
<feature type="transmembrane region" description="Helical" evidence="1">
    <location>
        <begin position="206"/>
        <end position="224"/>
    </location>
</feature>
<keyword evidence="1" id="KW-0812">Transmembrane</keyword>
<reference evidence="3" key="1">
    <citation type="submission" date="2022-08" db="EMBL/GenBank/DDBJ databases">
        <authorList>
            <consortium name="DOE Joint Genome Institute"/>
            <person name="Min B."/>
            <person name="Riley R."/>
            <person name="Sierra-Patev S."/>
            <person name="Naranjo-Ortiz M."/>
            <person name="Looney B."/>
            <person name="Konkel Z."/>
            <person name="Slot J.C."/>
            <person name="Sakamoto Y."/>
            <person name="Steenwyk J.L."/>
            <person name="Rokas A."/>
            <person name="Carro J."/>
            <person name="Camarero S."/>
            <person name="Ferreira P."/>
            <person name="Molpeceres G."/>
            <person name="Ruiz-Duenas F.J."/>
            <person name="Serrano A."/>
            <person name="Henrissat B."/>
            <person name="Drula E."/>
            <person name="Hughes K.W."/>
            <person name="Mata J.L."/>
            <person name="Ishikawa N.K."/>
            <person name="Vargas-Isla R."/>
            <person name="Ushijima S."/>
            <person name="Smith C.A."/>
            <person name="Ahrendt S."/>
            <person name="Andreopoulos W."/>
            <person name="He G."/>
            <person name="Labutti K."/>
            <person name="Lipzen A."/>
            <person name="Ng V."/>
            <person name="Sandor L."/>
            <person name="Barry K."/>
            <person name="Martinez A.T."/>
            <person name="Xiao Y."/>
            <person name="Gibbons J.G."/>
            <person name="Terashima K."/>
            <person name="Hibbett D.S."/>
            <person name="Grigoriev I.V."/>
        </authorList>
    </citation>
    <scope>NUCLEOTIDE SEQUENCE</scope>
    <source>
        <strain evidence="3">TFB9207</strain>
    </source>
</reference>
<keyword evidence="4" id="KW-1185">Reference proteome</keyword>
<proteinExistence type="predicted"/>
<name>A0AA38P8Y1_9AGAR</name>
<feature type="domain" description="DUF2470" evidence="2">
    <location>
        <begin position="18"/>
        <end position="88"/>
    </location>
</feature>
<dbReference type="EMBL" id="MU806195">
    <property type="protein sequence ID" value="KAJ3838221.1"/>
    <property type="molecule type" value="Genomic_DNA"/>
</dbReference>
<evidence type="ECO:0000256" key="1">
    <source>
        <dbReference type="SAM" id="Phobius"/>
    </source>
</evidence>
<dbReference type="InterPro" id="IPR037119">
    <property type="entry name" value="Haem_oxidase_HugZ-like_sf"/>
</dbReference>